<dbReference type="EMBL" id="CP051141">
    <property type="protein sequence ID" value="QIW99667.1"/>
    <property type="molecule type" value="Genomic_DNA"/>
</dbReference>
<organism evidence="1 2">
    <name type="scientific">Peltaster fructicola</name>
    <dbReference type="NCBI Taxonomy" id="286661"/>
    <lineage>
        <taxon>Eukaryota</taxon>
        <taxon>Fungi</taxon>
        <taxon>Dikarya</taxon>
        <taxon>Ascomycota</taxon>
        <taxon>Pezizomycotina</taxon>
        <taxon>Dothideomycetes</taxon>
        <taxon>Dothideomycetes incertae sedis</taxon>
        <taxon>Peltaster</taxon>
    </lineage>
</organism>
<dbReference type="AlphaFoldDB" id="A0A6H0XYJ5"/>
<sequence>MALTGPFGDICKPVAGNDKNLCSVKRKLAGDWEPNAALDHSKIPKLDDVEYSSNTQELSRKFNALIWPDVDKTRISQQSKPDPQFHHDRKTGVSNKAMEVFAIPELMEMILMEVPPKSLIVATRVSKAFIDTVKGSRKLMTRLGFEPAKLTKKQEEFGPTYNEALFEDTDLLQQRLVIGGWSVILHLAERVVLDPDTGDVLQPWTMMVHAAPVCTRLYTYDKTDEFVMAHVDWEKRASMSCMQMLLLNKPVDTVFYLSVPHLPKKTITIGSGSALHTYGQLFNYLQLISRQLATPFFLQWFNHWERLEAETAASLHAIRDDERWHPLPNYRIFPLPKSRLLSVNNCFKQYKADYIARKGGAPAMGNAP</sequence>
<dbReference type="OrthoDB" id="3634462at2759"/>
<keyword evidence="2" id="KW-1185">Reference proteome</keyword>
<evidence type="ECO:0008006" key="3">
    <source>
        <dbReference type="Google" id="ProtNLM"/>
    </source>
</evidence>
<dbReference type="Proteomes" id="UP000503462">
    <property type="component" value="Chromosome 3"/>
</dbReference>
<evidence type="ECO:0000313" key="1">
    <source>
        <dbReference type="EMBL" id="QIW99667.1"/>
    </source>
</evidence>
<name>A0A6H0XYJ5_9PEZI</name>
<accession>A0A6H0XYJ5</accession>
<protein>
    <recommendedName>
        <fullName evidence="3">F-box domain-containing protein</fullName>
    </recommendedName>
</protein>
<proteinExistence type="predicted"/>
<gene>
    <name evidence="1" type="ORF">AMS68_005185</name>
</gene>
<reference evidence="1 2" key="1">
    <citation type="journal article" date="2016" name="Sci. Rep.">
        <title>Peltaster fructicola genome reveals evolution from an invasive phytopathogen to an ectophytic parasite.</title>
        <authorList>
            <person name="Xu C."/>
            <person name="Chen H."/>
            <person name="Gleason M.L."/>
            <person name="Xu J.R."/>
            <person name="Liu H."/>
            <person name="Zhang R."/>
            <person name="Sun G."/>
        </authorList>
    </citation>
    <scope>NUCLEOTIDE SEQUENCE [LARGE SCALE GENOMIC DNA]</scope>
    <source>
        <strain evidence="1 2">LNHT1506</strain>
    </source>
</reference>
<evidence type="ECO:0000313" key="2">
    <source>
        <dbReference type="Proteomes" id="UP000503462"/>
    </source>
</evidence>